<dbReference type="EMBL" id="BONY01000037">
    <property type="protein sequence ID" value="GIH07521.1"/>
    <property type="molecule type" value="Genomic_DNA"/>
</dbReference>
<comment type="caution">
    <text evidence="2">The sequence shown here is derived from an EMBL/GenBank/DDBJ whole genome shotgun (WGS) entry which is preliminary data.</text>
</comment>
<evidence type="ECO:0000313" key="2">
    <source>
        <dbReference type="EMBL" id="GIH07521.1"/>
    </source>
</evidence>
<dbReference type="AlphaFoldDB" id="A0A8J3QDV4"/>
<evidence type="ECO:0000313" key="3">
    <source>
        <dbReference type="Proteomes" id="UP000612899"/>
    </source>
</evidence>
<protein>
    <submittedName>
        <fullName evidence="2">Uncharacterized protein</fullName>
    </submittedName>
</protein>
<sequence>MKFRISDRCACRLRACGGGLLAAKLGLLLVGWPWVIQRPIAAMLIMIPVSAGGTLLLLLGVAGGMASATEEMLGELRAELLRAIEAASSKSYANGYVDGLHAQVSQAPQPLRSVPNQN</sequence>
<gene>
    <name evidence="2" type="ORF">Rhe02_55880</name>
</gene>
<keyword evidence="1" id="KW-0812">Transmembrane</keyword>
<evidence type="ECO:0000256" key="1">
    <source>
        <dbReference type="SAM" id="Phobius"/>
    </source>
</evidence>
<keyword evidence="3" id="KW-1185">Reference proteome</keyword>
<proteinExistence type="predicted"/>
<dbReference type="RefSeq" id="WP_203911309.1">
    <property type="nucleotide sequence ID" value="NZ_BONY01000037.1"/>
</dbReference>
<accession>A0A8J3QDV4</accession>
<keyword evidence="1" id="KW-1133">Transmembrane helix</keyword>
<organism evidence="2 3">
    <name type="scientific">Rhizocola hellebori</name>
    <dbReference type="NCBI Taxonomy" id="1392758"/>
    <lineage>
        <taxon>Bacteria</taxon>
        <taxon>Bacillati</taxon>
        <taxon>Actinomycetota</taxon>
        <taxon>Actinomycetes</taxon>
        <taxon>Micromonosporales</taxon>
        <taxon>Micromonosporaceae</taxon>
        <taxon>Rhizocola</taxon>
    </lineage>
</organism>
<feature type="transmembrane region" description="Helical" evidence="1">
    <location>
        <begin position="40"/>
        <end position="62"/>
    </location>
</feature>
<name>A0A8J3QDV4_9ACTN</name>
<reference evidence="2" key="1">
    <citation type="submission" date="2021-01" db="EMBL/GenBank/DDBJ databases">
        <title>Whole genome shotgun sequence of Rhizocola hellebori NBRC 109834.</title>
        <authorList>
            <person name="Komaki H."/>
            <person name="Tamura T."/>
        </authorList>
    </citation>
    <scope>NUCLEOTIDE SEQUENCE</scope>
    <source>
        <strain evidence="2">NBRC 109834</strain>
    </source>
</reference>
<keyword evidence="1" id="KW-0472">Membrane</keyword>
<feature type="transmembrane region" description="Helical" evidence="1">
    <location>
        <begin position="12"/>
        <end position="34"/>
    </location>
</feature>
<dbReference type="Proteomes" id="UP000612899">
    <property type="component" value="Unassembled WGS sequence"/>
</dbReference>